<comment type="caution">
    <text evidence="2">The sequence shown here is derived from an EMBL/GenBank/DDBJ whole genome shotgun (WGS) entry which is preliminary data.</text>
</comment>
<protein>
    <recommendedName>
        <fullName evidence="4">Integral membrane protein</fullName>
    </recommendedName>
</protein>
<feature type="chain" id="PRO_5036980260" description="Integral membrane protein" evidence="1">
    <location>
        <begin position="17"/>
        <end position="112"/>
    </location>
</feature>
<keyword evidence="3" id="KW-1185">Reference proteome</keyword>
<organism evidence="2 3">
    <name type="scientific">Methylobrevis albus</name>
    <dbReference type="NCBI Taxonomy" id="2793297"/>
    <lineage>
        <taxon>Bacteria</taxon>
        <taxon>Pseudomonadati</taxon>
        <taxon>Pseudomonadota</taxon>
        <taxon>Alphaproteobacteria</taxon>
        <taxon>Hyphomicrobiales</taxon>
        <taxon>Pleomorphomonadaceae</taxon>
        <taxon>Methylobrevis</taxon>
    </lineage>
</organism>
<name>A0A931I1N8_9HYPH</name>
<gene>
    <name evidence="2" type="ORF">I5731_07530</name>
</gene>
<evidence type="ECO:0008006" key="4">
    <source>
        <dbReference type="Google" id="ProtNLM"/>
    </source>
</evidence>
<evidence type="ECO:0000313" key="3">
    <source>
        <dbReference type="Proteomes" id="UP000631694"/>
    </source>
</evidence>
<evidence type="ECO:0000256" key="1">
    <source>
        <dbReference type="SAM" id="SignalP"/>
    </source>
</evidence>
<feature type="signal peptide" evidence="1">
    <location>
        <begin position="1"/>
        <end position="16"/>
    </location>
</feature>
<dbReference type="RefSeq" id="WP_197310751.1">
    <property type="nucleotide sequence ID" value="NZ_JADZLT010000049.1"/>
</dbReference>
<dbReference type="AlphaFoldDB" id="A0A931I1N8"/>
<dbReference type="EMBL" id="JADZLT010000049">
    <property type="protein sequence ID" value="MBH0237665.1"/>
    <property type="molecule type" value="Genomic_DNA"/>
</dbReference>
<reference evidence="2" key="1">
    <citation type="submission" date="2020-12" db="EMBL/GenBank/DDBJ databases">
        <title>Methylobrevis albus sp. nov., isolated from fresh water lack sediment.</title>
        <authorList>
            <person name="Zou Q."/>
        </authorList>
    </citation>
    <scope>NUCLEOTIDE SEQUENCE</scope>
    <source>
        <strain evidence="2">L22</strain>
    </source>
</reference>
<keyword evidence="1" id="KW-0732">Signal</keyword>
<dbReference type="Proteomes" id="UP000631694">
    <property type="component" value="Unassembled WGS sequence"/>
</dbReference>
<sequence>MLAGLALVLTMSLVPAAVPSAAAHDCKCRFAGRDWSLGQRACFGPDGASRLMECRMNQNITAWVEVADGCPAAALGPPQGSVRGTLHGDGSSGPAVRATLSAAFRASAAAQP</sequence>
<proteinExistence type="predicted"/>
<accession>A0A931I1N8</accession>
<evidence type="ECO:0000313" key="2">
    <source>
        <dbReference type="EMBL" id="MBH0237665.1"/>
    </source>
</evidence>